<dbReference type="Pfam" id="PF09229">
    <property type="entry name" value="Aha1_N"/>
    <property type="match status" value="2"/>
</dbReference>
<keyword evidence="2" id="KW-0175">Coiled coil</keyword>
<organism evidence="4 5">
    <name type="scientific">Cryptosporidium parvum (strain Iowa II)</name>
    <dbReference type="NCBI Taxonomy" id="353152"/>
    <lineage>
        <taxon>Eukaryota</taxon>
        <taxon>Sar</taxon>
        <taxon>Alveolata</taxon>
        <taxon>Apicomplexa</taxon>
        <taxon>Conoidasida</taxon>
        <taxon>Coccidia</taxon>
        <taxon>Eucoccidiorida</taxon>
        <taxon>Eimeriorina</taxon>
        <taxon>Cryptosporidiidae</taxon>
        <taxon>Cryptosporidium</taxon>
    </lineage>
</organism>
<evidence type="ECO:0000256" key="1">
    <source>
        <dbReference type="ARBA" id="ARBA00006817"/>
    </source>
</evidence>
<dbReference type="PANTHER" id="PTHR13009:SF22">
    <property type="entry name" value="LD43819P"/>
    <property type="match status" value="1"/>
</dbReference>
<dbReference type="InterPro" id="IPR015310">
    <property type="entry name" value="AHSA1-like_N"/>
</dbReference>
<dbReference type="KEGG" id="cpv:cgd7_2050"/>
<dbReference type="GO" id="GO:0051087">
    <property type="term" value="F:protein-folding chaperone binding"/>
    <property type="evidence" value="ECO:0007669"/>
    <property type="project" value="InterPro"/>
</dbReference>
<keyword evidence="5" id="KW-1185">Reference proteome</keyword>
<evidence type="ECO:0000259" key="3">
    <source>
        <dbReference type="SMART" id="SM01000"/>
    </source>
</evidence>
<dbReference type="GO" id="GO:0001671">
    <property type="term" value="F:ATPase activator activity"/>
    <property type="evidence" value="ECO:0007669"/>
    <property type="project" value="InterPro"/>
</dbReference>
<dbReference type="EMBL" id="AAEE01000001">
    <property type="protein sequence ID" value="EAK90615.1"/>
    <property type="molecule type" value="Genomic_DNA"/>
</dbReference>
<feature type="non-terminal residue" evidence="4">
    <location>
        <position position="1"/>
    </location>
</feature>
<name>Q5CYJ8_CRYPI</name>
<accession>Q5CYJ8</accession>
<dbReference type="PANTHER" id="PTHR13009">
    <property type="entry name" value="HEAT SHOCK PROTEIN 90 HSP90 CO-CHAPERONE AHA-1"/>
    <property type="match status" value="1"/>
</dbReference>
<dbReference type="AlphaFoldDB" id="Q5CYJ8"/>
<feature type="domain" description="Activator of Hsp90 ATPase AHSA1-like N-terminal" evidence="3">
    <location>
        <begin position="24"/>
        <end position="166"/>
    </location>
</feature>
<evidence type="ECO:0000256" key="2">
    <source>
        <dbReference type="SAM" id="Coils"/>
    </source>
</evidence>
<dbReference type="Proteomes" id="UP000006726">
    <property type="component" value="Chromosome 7"/>
</dbReference>
<dbReference type="GeneID" id="3371800"/>
<protein>
    <submittedName>
        <fullName evidence="4">Hch1p like mystery proteins</fullName>
    </submittedName>
</protein>
<sequence>LREAKKMTEISGSLWNANNWHWEEKDYSKWGKEELRTIMESIKYSFELEAPKFELSFSDLSIRGEASISVRKKQPILAYEFSISGTWSVNEVESQKKIILGQITIPEFSVDNYEEDFPIMITCKEVISKDYNSELILSEMKKKVVVKLRKKLMEFHNKLLNKENDQRKIETERVKREEEIKTAEIARVEKEEEKRQIYNQQIEKETLIKQRESEASTKTIDPHPQAQGSVWNANNWHWEEKPETNWVISTLTKMIEDLSTNKSDSGNSDLIPISFSEVKVTGEASSSVRKGKKICVLDCSVFGRFNAIIPEGMLSQNKESNLIGSFSLTEINMMDTHDYGKKINYESAELGLKTADIPEFIDFKGKIEKQILGSLDSAIQKFCVEFLNK</sequence>
<dbReference type="OMA" id="EDNDYEI"/>
<comment type="caution">
    <text evidence="4">The sequence shown here is derived from an EMBL/GenBank/DDBJ whole genome shotgun (WGS) entry which is preliminary data.</text>
</comment>
<dbReference type="OrthoDB" id="567237at2759"/>
<feature type="domain" description="Activator of Hsp90 ATPase AHSA1-like N-terminal" evidence="3">
    <location>
        <begin position="240"/>
        <end position="389"/>
    </location>
</feature>
<dbReference type="RefSeq" id="XP_628382.1">
    <property type="nucleotide sequence ID" value="XM_628380.1"/>
</dbReference>
<comment type="similarity">
    <text evidence="1">Belongs to the AHA1 family.</text>
</comment>
<dbReference type="Gene3D" id="3.15.10.20">
    <property type="entry name" value="Activator of Hsp90 ATPase Aha1, N-terminal domain"/>
    <property type="match status" value="2"/>
</dbReference>
<gene>
    <name evidence="4" type="ORF">cgd7_2050</name>
</gene>
<evidence type="ECO:0000313" key="4">
    <source>
        <dbReference type="EMBL" id="EAK90615.1"/>
    </source>
</evidence>
<evidence type="ECO:0000313" key="5">
    <source>
        <dbReference type="Proteomes" id="UP000006726"/>
    </source>
</evidence>
<dbReference type="SMART" id="SM01000">
    <property type="entry name" value="Aha1_N"/>
    <property type="match status" value="2"/>
</dbReference>
<dbReference type="GO" id="GO:0005829">
    <property type="term" value="C:cytosol"/>
    <property type="evidence" value="ECO:0007669"/>
    <property type="project" value="TreeGrafter"/>
</dbReference>
<dbReference type="InParanoid" id="Q5CYJ8"/>
<dbReference type="SUPFAM" id="SSF103111">
    <property type="entry name" value="Activator of Hsp90 ATPase, Aha1"/>
    <property type="match status" value="2"/>
</dbReference>
<dbReference type="InterPro" id="IPR036338">
    <property type="entry name" value="Aha1"/>
</dbReference>
<proteinExistence type="inferred from homology"/>
<reference evidence="4 5" key="1">
    <citation type="journal article" date="2004" name="Science">
        <title>Complete genome sequence of the apicomplexan, Cryptosporidium parvum.</title>
        <authorList>
            <person name="Abrahamsen M.S."/>
            <person name="Templeton T.J."/>
            <person name="Enomoto S."/>
            <person name="Abrahante J.E."/>
            <person name="Zhu G."/>
            <person name="Lancto C.A."/>
            <person name="Deng M."/>
            <person name="Liu C."/>
            <person name="Widmer G."/>
            <person name="Tzipori S."/>
            <person name="Buck G.A."/>
            <person name="Xu P."/>
            <person name="Bankier A.T."/>
            <person name="Dear P.H."/>
            <person name="Konfortov B.A."/>
            <person name="Spriggs H.F."/>
            <person name="Iyer L."/>
            <person name="Anantharaman V."/>
            <person name="Aravind L."/>
            <person name="Kapur V."/>
        </authorList>
    </citation>
    <scope>NUCLEOTIDE SEQUENCE [LARGE SCALE GENOMIC DNA]</scope>
    <source>
        <strain evidence="5">Iowa II</strain>
    </source>
</reference>
<feature type="coiled-coil region" evidence="2">
    <location>
        <begin position="173"/>
        <end position="208"/>
    </location>
</feature>
<dbReference type="STRING" id="353152.Q5CYJ8"/>
<dbReference type="GO" id="GO:0006457">
    <property type="term" value="P:protein folding"/>
    <property type="evidence" value="ECO:0007669"/>
    <property type="project" value="TreeGrafter"/>
</dbReference>